<evidence type="ECO:0000313" key="1">
    <source>
        <dbReference type="EMBL" id="MFB2882011.1"/>
    </source>
</evidence>
<accession>A0ABV4XII1</accession>
<comment type="caution">
    <text evidence="1">The sequence shown here is derived from an EMBL/GenBank/DDBJ whole genome shotgun (WGS) entry which is preliminary data.</text>
</comment>
<protein>
    <submittedName>
        <fullName evidence="1">Uncharacterized protein</fullName>
    </submittedName>
</protein>
<name>A0ABV4XII1_9CYAN</name>
<dbReference type="RefSeq" id="WP_413274972.1">
    <property type="nucleotide sequence ID" value="NZ_JBHFNQ010000256.1"/>
</dbReference>
<dbReference type="EMBL" id="JBHFNQ010000256">
    <property type="protein sequence ID" value="MFB2882011.1"/>
    <property type="molecule type" value="Genomic_DNA"/>
</dbReference>
<reference evidence="1 2" key="1">
    <citation type="submission" date="2024-09" db="EMBL/GenBank/DDBJ databases">
        <title>Floridaenema gen nov. (Aerosakkonemataceae, Aerosakkonematales ord. nov., Cyanobacteria) from benthic tropical and subtropical fresh waters, with the description of four new species.</title>
        <authorList>
            <person name="Moretto J.A."/>
            <person name="Berthold D.E."/>
            <person name="Lefler F.W."/>
            <person name="Huang I.-S."/>
            <person name="Laughinghouse H. IV."/>
        </authorList>
    </citation>
    <scope>NUCLEOTIDE SEQUENCE [LARGE SCALE GENOMIC DNA]</scope>
    <source>
        <strain evidence="1 2">BLCC-F46</strain>
    </source>
</reference>
<organism evidence="1 2">
    <name type="scientific">Floridaenema aerugineum BLCC-F46</name>
    <dbReference type="NCBI Taxonomy" id="3153654"/>
    <lineage>
        <taxon>Bacteria</taxon>
        <taxon>Bacillati</taxon>
        <taxon>Cyanobacteriota</taxon>
        <taxon>Cyanophyceae</taxon>
        <taxon>Oscillatoriophycideae</taxon>
        <taxon>Aerosakkonematales</taxon>
        <taxon>Aerosakkonemataceae</taxon>
        <taxon>Floridanema</taxon>
        <taxon>Floridanema aerugineum</taxon>
    </lineage>
</organism>
<keyword evidence="2" id="KW-1185">Reference proteome</keyword>
<gene>
    <name evidence="1" type="ORF">ACE1CC_34620</name>
</gene>
<evidence type="ECO:0000313" key="2">
    <source>
        <dbReference type="Proteomes" id="UP001576774"/>
    </source>
</evidence>
<sequence length="136" mass="15826">MALSKDTLSDNSSHSNFSNFTITVKRILELLDLEAEDDYGVLQPTDYAFKTVMNLVLETYEIMGNNFPKAWVYTDEFGGITLEWSNRDKDCAIHLFCTANSDKKAHIYHQRDNDYAVDYEVSSSRLIYWLNWFNEA</sequence>
<dbReference type="Proteomes" id="UP001576774">
    <property type="component" value="Unassembled WGS sequence"/>
</dbReference>
<proteinExistence type="predicted"/>